<feature type="compositionally biased region" description="Basic and acidic residues" evidence="1">
    <location>
        <begin position="191"/>
        <end position="200"/>
    </location>
</feature>
<sequence>MTRDYVWRASPALARSLLLPAVLAAAGLALGRADLVLFGVPLVVGTALALGTAAERRARRPPPEVRAVGPRILDAGHPAPVAVRIGPSDAQLVTAVLPLAEPDREPDVVAVAAPAAEPRQLVVEVTAPRWGAQELARPDHLAAAADGLLVAGPVPGRPYTAQVLPRIAAALPPGALPPRPAGMVGAHRTRRPGDGTELHDVSPFLPGDRLRRIDWRVTARQAGPRETLYTRHTLVDADADVVCCLDNRYDLPADVAAWLELGEHTARTGRTSIDVAVDTVASVAAAYIDHGDRVGVLDLARPLDPVHLGSGRHHLLRLRTHLARHTHRPGSGDALPAPRHAPRLPPGAIIVVTSVFLDDAPGTLAVTWRRRGHPVLAVDVLPAPLVLDAADAATTVAARLVLAERQERIRALEAGGVPVGMADPAALALSLARLRLIARGVRR</sequence>
<evidence type="ECO:0000313" key="4">
    <source>
        <dbReference type="EMBL" id="SDU60147.1"/>
    </source>
</evidence>
<reference evidence="5" key="1">
    <citation type="submission" date="2016-10" db="EMBL/GenBank/DDBJ databases">
        <authorList>
            <person name="Varghese N."/>
            <person name="Submissions S."/>
        </authorList>
    </citation>
    <scope>NUCLEOTIDE SEQUENCE [LARGE SCALE GENOMIC DNA]</scope>
    <source>
        <strain evidence="5">DSM 45079</strain>
    </source>
</reference>
<keyword evidence="2" id="KW-0472">Membrane</keyword>
<dbReference type="Proteomes" id="UP000182977">
    <property type="component" value="Chromosome I"/>
</dbReference>
<dbReference type="PANTHER" id="PTHR33608">
    <property type="entry name" value="BLL2464 PROTEIN"/>
    <property type="match status" value="1"/>
</dbReference>
<keyword evidence="2" id="KW-0812">Transmembrane</keyword>
<dbReference type="InterPro" id="IPR002881">
    <property type="entry name" value="DUF58"/>
</dbReference>
<name>A0A1H2JUL9_9ACTN</name>
<evidence type="ECO:0000256" key="1">
    <source>
        <dbReference type="SAM" id="MobiDB-lite"/>
    </source>
</evidence>
<dbReference type="OrthoDB" id="9776116at2"/>
<organism evidence="4 5">
    <name type="scientific">Jiangella alkaliphila</name>
    <dbReference type="NCBI Taxonomy" id="419479"/>
    <lineage>
        <taxon>Bacteria</taxon>
        <taxon>Bacillati</taxon>
        <taxon>Actinomycetota</taxon>
        <taxon>Actinomycetes</taxon>
        <taxon>Jiangellales</taxon>
        <taxon>Jiangellaceae</taxon>
        <taxon>Jiangella</taxon>
    </lineage>
</organism>
<protein>
    <submittedName>
        <fullName evidence="4">Uncharacterized conserved protein, DUF58 family, contains vWF domain</fullName>
    </submittedName>
</protein>
<evidence type="ECO:0000313" key="5">
    <source>
        <dbReference type="Proteomes" id="UP000182977"/>
    </source>
</evidence>
<dbReference type="Pfam" id="PF01882">
    <property type="entry name" value="DUF58"/>
    <property type="match status" value="1"/>
</dbReference>
<dbReference type="AlphaFoldDB" id="A0A1H2JUL9"/>
<accession>A0A1H2JUL9</accession>
<dbReference type="STRING" id="419479.SAMN04488563_3101"/>
<evidence type="ECO:0000259" key="3">
    <source>
        <dbReference type="Pfam" id="PF01882"/>
    </source>
</evidence>
<evidence type="ECO:0000256" key="2">
    <source>
        <dbReference type="SAM" id="Phobius"/>
    </source>
</evidence>
<dbReference type="EMBL" id="LT629791">
    <property type="protein sequence ID" value="SDU60147.1"/>
    <property type="molecule type" value="Genomic_DNA"/>
</dbReference>
<dbReference type="RefSeq" id="WP_046769899.1">
    <property type="nucleotide sequence ID" value="NZ_LBMC01000013.1"/>
</dbReference>
<keyword evidence="2" id="KW-1133">Transmembrane helix</keyword>
<dbReference type="PANTHER" id="PTHR33608:SF14">
    <property type="entry name" value="POSSIBLE CONSERVED SECRETED PROTEIN"/>
    <property type="match status" value="1"/>
</dbReference>
<feature type="region of interest" description="Disordered" evidence="1">
    <location>
        <begin position="178"/>
        <end position="202"/>
    </location>
</feature>
<feature type="transmembrane region" description="Helical" evidence="2">
    <location>
        <begin position="12"/>
        <end position="30"/>
    </location>
</feature>
<keyword evidence="5" id="KW-1185">Reference proteome</keyword>
<feature type="domain" description="DUF58" evidence="3">
    <location>
        <begin position="202"/>
        <end position="381"/>
    </location>
</feature>
<gene>
    <name evidence="4" type="ORF">SAMN04488563_3101</name>
</gene>
<proteinExistence type="predicted"/>